<reference evidence="1 2" key="2">
    <citation type="journal article" date="2011" name="J. Bacteriol.">
        <title>Complete genome sequence of a carbon monoxide-utilizing acetogen, Eubacterium limosum KIST612.</title>
        <authorList>
            <person name="Roh H."/>
            <person name="Ko H.J."/>
            <person name="Kim D."/>
            <person name="Choi D.G."/>
            <person name="Park S."/>
            <person name="Kim S."/>
            <person name="Chang I.S."/>
            <person name="Choi I.G."/>
        </authorList>
    </citation>
    <scope>NUCLEOTIDE SEQUENCE [LARGE SCALE GENOMIC DNA]</scope>
    <source>
        <strain evidence="1 2">KIST612</strain>
    </source>
</reference>
<dbReference type="AlphaFoldDB" id="E3GR18"/>
<dbReference type="HOGENOM" id="CLU_3422862_0_0_9"/>
<organism evidence="1 2">
    <name type="scientific">Eubacterium callanderi</name>
    <dbReference type="NCBI Taxonomy" id="53442"/>
    <lineage>
        <taxon>Bacteria</taxon>
        <taxon>Bacillati</taxon>
        <taxon>Bacillota</taxon>
        <taxon>Clostridia</taxon>
        <taxon>Eubacteriales</taxon>
        <taxon>Eubacteriaceae</taxon>
        <taxon>Eubacterium</taxon>
    </lineage>
</organism>
<keyword evidence="2" id="KW-1185">Reference proteome</keyword>
<dbReference type="EMBL" id="CP002273">
    <property type="protein sequence ID" value="ADO39460.1"/>
    <property type="molecule type" value="Genomic_DNA"/>
</dbReference>
<evidence type="ECO:0000313" key="2">
    <source>
        <dbReference type="Proteomes" id="UP000006873"/>
    </source>
</evidence>
<proteinExistence type="predicted"/>
<dbReference type="Proteomes" id="UP000006873">
    <property type="component" value="Chromosome"/>
</dbReference>
<gene>
    <name evidence="1" type="ordered locus">ELI_4526</name>
</gene>
<dbReference type="KEGG" id="elm:ELI_4526"/>
<reference key="1">
    <citation type="submission" date="2010-09" db="EMBL/GenBank/DDBJ databases">
        <authorList>
            <person name="Roh H."/>
            <person name="Ko H.-J."/>
            <person name="Kim D."/>
            <person name="Choi D.G."/>
            <person name="Park S."/>
            <person name="Kim S."/>
            <person name="Kim K.H."/>
            <person name="Chang I.S."/>
            <person name="Choi I.-G."/>
        </authorList>
    </citation>
    <scope>NUCLEOTIDE SEQUENCE</scope>
    <source>
        <strain>KIST612</strain>
    </source>
</reference>
<evidence type="ECO:0000313" key="1">
    <source>
        <dbReference type="EMBL" id="ADO39460.1"/>
    </source>
</evidence>
<name>E3GR18_9FIRM</name>
<protein>
    <submittedName>
        <fullName evidence="1">Uncharacterized protein</fullName>
    </submittedName>
</protein>
<sequence>MKKASISDMIFNNRIMNGDCNNE</sequence>
<accession>E3GR18</accession>